<dbReference type="Proteomes" id="UP000077266">
    <property type="component" value="Unassembled WGS sequence"/>
</dbReference>
<feature type="compositionally biased region" description="Low complexity" evidence="1">
    <location>
        <begin position="63"/>
        <end position="74"/>
    </location>
</feature>
<proteinExistence type="predicted"/>
<name>A0A165GS90_EXIGL</name>
<keyword evidence="3" id="KW-1185">Reference proteome</keyword>
<evidence type="ECO:0000256" key="1">
    <source>
        <dbReference type="SAM" id="MobiDB-lite"/>
    </source>
</evidence>
<organism evidence="2 3">
    <name type="scientific">Exidia glandulosa HHB12029</name>
    <dbReference type="NCBI Taxonomy" id="1314781"/>
    <lineage>
        <taxon>Eukaryota</taxon>
        <taxon>Fungi</taxon>
        <taxon>Dikarya</taxon>
        <taxon>Basidiomycota</taxon>
        <taxon>Agaricomycotina</taxon>
        <taxon>Agaricomycetes</taxon>
        <taxon>Auriculariales</taxon>
        <taxon>Exidiaceae</taxon>
        <taxon>Exidia</taxon>
    </lineage>
</organism>
<protein>
    <submittedName>
        <fullName evidence="2">Uncharacterized protein</fullName>
    </submittedName>
</protein>
<feature type="region of interest" description="Disordered" evidence="1">
    <location>
        <begin position="1"/>
        <end position="32"/>
    </location>
</feature>
<feature type="non-terminal residue" evidence="2">
    <location>
        <position position="89"/>
    </location>
</feature>
<dbReference type="InParanoid" id="A0A165GS90"/>
<dbReference type="AlphaFoldDB" id="A0A165GS90"/>
<reference evidence="2 3" key="1">
    <citation type="journal article" date="2016" name="Mol. Biol. Evol.">
        <title>Comparative Genomics of Early-Diverging Mushroom-Forming Fungi Provides Insights into the Origins of Lignocellulose Decay Capabilities.</title>
        <authorList>
            <person name="Nagy L.G."/>
            <person name="Riley R."/>
            <person name="Tritt A."/>
            <person name="Adam C."/>
            <person name="Daum C."/>
            <person name="Floudas D."/>
            <person name="Sun H."/>
            <person name="Yadav J.S."/>
            <person name="Pangilinan J."/>
            <person name="Larsson K.H."/>
            <person name="Matsuura K."/>
            <person name="Barry K."/>
            <person name="Labutti K."/>
            <person name="Kuo R."/>
            <person name="Ohm R.A."/>
            <person name="Bhattacharya S.S."/>
            <person name="Shirouzu T."/>
            <person name="Yoshinaga Y."/>
            <person name="Martin F.M."/>
            <person name="Grigoriev I.V."/>
            <person name="Hibbett D.S."/>
        </authorList>
    </citation>
    <scope>NUCLEOTIDE SEQUENCE [LARGE SCALE GENOMIC DNA]</scope>
    <source>
        <strain evidence="2 3">HHB12029</strain>
    </source>
</reference>
<feature type="region of interest" description="Disordered" evidence="1">
    <location>
        <begin position="46"/>
        <end position="74"/>
    </location>
</feature>
<gene>
    <name evidence="2" type="ORF">EXIGLDRAFT_719863</name>
</gene>
<sequence>MVKVAGTQVRVSCTRHGRMNDGGEQGSRGRAEESLYERACTPCARAAPRRSRATSRRADTLSRARASSPRNPRACSERVWRRDVMHCDA</sequence>
<evidence type="ECO:0000313" key="3">
    <source>
        <dbReference type="Proteomes" id="UP000077266"/>
    </source>
</evidence>
<dbReference type="EMBL" id="KV426038">
    <property type="protein sequence ID" value="KZV90935.1"/>
    <property type="molecule type" value="Genomic_DNA"/>
</dbReference>
<evidence type="ECO:0000313" key="2">
    <source>
        <dbReference type="EMBL" id="KZV90935.1"/>
    </source>
</evidence>
<accession>A0A165GS90</accession>